<evidence type="ECO:0000256" key="1">
    <source>
        <dbReference type="SAM" id="Phobius"/>
    </source>
</evidence>
<organism evidence="3 4">
    <name type="scientific">Caerostris darwini</name>
    <dbReference type="NCBI Taxonomy" id="1538125"/>
    <lineage>
        <taxon>Eukaryota</taxon>
        <taxon>Metazoa</taxon>
        <taxon>Ecdysozoa</taxon>
        <taxon>Arthropoda</taxon>
        <taxon>Chelicerata</taxon>
        <taxon>Arachnida</taxon>
        <taxon>Araneae</taxon>
        <taxon>Araneomorphae</taxon>
        <taxon>Entelegynae</taxon>
        <taxon>Araneoidea</taxon>
        <taxon>Araneidae</taxon>
        <taxon>Caerostris</taxon>
    </lineage>
</organism>
<keyword evidence="1" id="KW-1133">Transmembrane helix</keyword>
<dbReference type="Proteomes" id="UP001054837">
    <property type="component" value="Unassembled WGS sequence"/>
</dbReference>
<comment type="caution">
    <text evidence="3">The sequence shown here is derived from an EMBL/GenBank/DDBJ whole genome shotgun (WGS) entry which is preliminary data.</text>
</comment>
<feature type="transmembrane region" description="Helical" evidence="1">
    <location>
        <begin position="81"/>
        <end position="97"/>
    </location>
</feature>
<gene>
    <name evidence="3" type="ORF">CDAR_523971</name>
</gene>
<keyword evidence="4" id="KW-1185">Reference proteome</keyword>
<evidence type="ECO:0000256" key="2">
    <source>
        <dbReference type="SAM" id="SignalP"/>
    </source>
</evidence>
<keyword evidence="2" id="KW-0732">Signal</keyword>
<keyword evidence="1" id="KW-0472">Membrane</keyword>
<feature type="signal peptide" evidence="2">
    <location>
        <begin position="1"/>
        <end position="22"/>
    </location>
</feature>
<reference evidence="3 4" key="1">
    <citation type="submission" date="2021-06" db="EMBL/GenBank/DDBJ databases">
        <title>Caerostris darwini draft genome.</title>
        <authorList>
            <person name="Kono N."/>
            <person name="Arakawa K."/>
        </authorList>
    </citation>
    <scope>NUCLEOTIDE SEQUENCE [LARGE SCALE GENOMIC DNA]</scope>
</reference>
<sequence>MEAHRLNVYLIALICFCTNSFSTDIDRTAILEPTAEGCSQTDHSEDGATEGEEYKLFFKQIYNSADFYFLVSRMYMANKELAIMAFSGLSKCVWRILSVKDSMQLFKWHIALVQFLISFVGVTALCKVVSCLIYLYNLSCIMFLESR</sequence>
<proteinExistence type="predicted"/>
<feature type="chain" id="PRO_5043607466" evidence="2">
    <location>
        <begin position="23"/>
        <end position="147"/>
    </location>
</feature>
<keyword evidence="1" id="KW-0812">Transmembrane</keyword>
<dbReference type="EMBL" id="BPLQ01010209">
    <property type="protein sequence ID" value="GIY49236.1"/>
    <property type="molecule type" value="Genomic_DNA"/>
</dbReference>
<name>A0AAV4TUQ0_9ARAC</name>
<protein>
    <submittedName>
        <fullName evidence="3">Uncharacterized protein</fullName>
    </submittedName>
</protein>
<feature type="transmembrane region" description="Helical" evidence="1">
    <location>
        <begin position="109"/>
        <end position="137"/>
    </location>
</feature>
<evidence type="ECO:0000313" key="4">
    <source>
        <dbReference type="Proteomes" id="UP001054837"/>
    </source>
</evidence>
<evidence type="ECO:0000313" key="3">
    <source>
        <dbReference type="EMBL" id="GIY49236.1"/>
    </source>
</evidence>
<dbReference type="AlphaFoldDB" id="A0AAV4TUQ0"/>
<accession>A0AAV4TUQ0</accession>